<proteinExistence type="predicted"/>
<comment type="caution">
    <text evidence="2">The sequence shown here is derived from an EMBL/GenBank/DDBJ whole genome shotgun (WGS) entry which is preliminary data.</text>
</comment>
<reference evidence="2 3" key="1">
    <citation type="journal article" date="2019" name="Int. J. Syst. Evol. Microbiol.">
        <title>The Global Catalogue of Microorganisms (GCM) 10K type strain sequencing project: providing services to taxonomists for standard genome sequencing and annotation.</title>
        <authorList>
            <consortium name="The Broad Institute Genomics Platform"/>
            <consortium name="The Broad Institute Genome Sequencing Center for Infectious Disease"/>
            <person name="Wu L."/>
            <person name="Ma J."/>
        </authorList>
    </citation>
    <scope>NUCLEOTIDE SEQUENCE [LARGE SCALE GENOMIC DNA]</scope>
    <source>
        <strain evidence="2 3">JCM 4524</strain>
    </source>
</reference>
<gene>
    <name evidence="2" type="ORF">GCM10010307_76570</name>
</gene>
<dbReference type="Proteomes" id="UP001500151">
    <property type="component" value="Unassembled WGS sequence"/>
</dbReference>
<evidence type="ECO:0008006" key="4">
    <source>
        <dbReference type="Google" id="ProtNLM"/>
    </source>
</evidence>
<organism evidence="2 3">
    <name type="scientific">Streptomyces vastus</name>
    <dbReference type="NCBI Taxonomy" id="285451"/>
    <lineage>
        <taxon>Bacteria</taxon>
        <taxon>Bacillati</taxon>
        <taxon>Actinomycetota</taxon>
        <taxon>Actinomycetes</taxon>
        <taxon>Kitasatosporales</taxon>
        <taxon>Streptomycetaceae</taxon>
        <taxon>Streptomyces</taxon>
    </lineage>
</organism>
<accession>A0ABN3RVR2</accession>
<evidence type="ECO:0000313" key="3">
    <source>
        <dbReference type="Proteomes" id="UP001500151"/>
    </source>
</evidence>
<evidence type="ECO:0000313" key="2">
    <source>
        <dbReference type="EMBL" id="GAA2659810.1"/>
    </source>
</evidence>
<feature type="compositionally biased region" description="Basic and acidic residues" evidence="1">
    <location>
        <begin position="95"/>
        <end position="109"/>
    </location>
</feature>
<sequence length="109" mass="12162">MSPSGDRTTEKAKACDFRRPEQPRARQKARAPGKPVPPTTRNSPTGGRGRGPVRRMPVAQVLSQATRTVYRHRAVRPACDGLTHRPTAPHPPRTQGREELRDQPQRTRG</sequence>
<dbReference type="EMBL" id="BAAASJ010000118">
    <property type="protein sequence ID" value="GAA2659810.1"/>
    <property type="molecule type" value="Genomic_DNA"/>
</dbReference>
<feature type="compositionally biased region" description="Basic and acidic residues" evidence="1">
    <location>
        <begin position="7"/>
        <end position="24"/>
    </location>
</feature>
<keyword evidence="3" id="KW-1185">Reference proteome</keyword>
<feature type="region of interest" description="Disordered" evidence="1">
    <location>
        <begin position="1"/>
        <end position="109"/>
    </location>
</feature>
<evidence type="ECO:0000256" key="1">
    <source>
        <dbReference type="SAM" id="MobiDB-lite"/>
    </source>
</evidence>
<protein>
    <recommendedName>
        <fullName evidence="4">Transposase</fullName>
    </recommendedName>
</protein>
<name>A0ABN3RVR2_9ACTN</name>